<proteinExistence type="predicted"/>
<comment type="caution">
    <text evidence="2">The sequence shown here is derived from an EMBL/GenBank/DDBJ whole genome shotgun (WGS) entry which is preliminary data.</text>
</comment>
<dbReference type="Proteomes" id="UP000018949">
    <property type="component" value="Unassembled WGS sequence"/>
</dbReference>
<protein>
    <submittedName>
        <fullName evidence="2">Uncharacterized protein</fullName>
    </submittedName>
</protein>
<gene>
    <name evidence="2" type="ORF">JCM21738_4974</name>
</gene>
<name>W4RU62_9BACI</name>
<feature type="region of interest" description="Disordered" evidence="1">
    <location>
        <begin position="46"/>
        <end position="71"/>
    </location>
</feature>
<evidence type="ECO:0000313" key="3">
    <source>
        <dbReference type="Proteomes" id="UP000018949"/>
    </source>
</evidence>
<accession>W4RU62</accession>
<evidence type="ECO:0000256" key="1">
    <source>
        <dbReference type="SAM" id="MobiDB-lite"/>
    </source>
</evidence>
<evidence type="ECO:0000313" key="2">
    <source>
        <dbReference type="EMBL" id="GAE47930.1"/>
    </source>
</evidence>
<keyword evidence="3" id="KW-1185">Reference proteome</keyword>
<organism evidence="2 3">
    <name type="scientific">Mesobacillus boroniphilus JCM 21738</name>
    <dbReference type="NCBI Taxonomy" id="1294265"/>
    <lineage>
        <taxon>Bacteria</taxon>
        <taxon>Bacillati</taxon>
        <taxon>Bacillota</taxon>
        <taxon>Bacilli</taxon>
        <taxon>Bacillales</taxon>
        <taxon>Bacillaceae</taxon>
        <taxon>Mesobacillus</taxon>
    </lineage>
</organism>
<reference evidence="2 3" key="1">
    <citation type="submission" date="2013-12" db="EMBL/GenBank/DDBJ databases">
        <title>NBRP : Genome information of microbial organism related human and environment.</title>
        <authorList>
            <person name="Hattori M."/>
            <person name="Oshima K."/>
            <person name="Inaba H."/>
            <person name="Suda W."/>
            <person name="Sakamoto M."/>
            <person name="Iino T."/>
            <person name="Kitahara M."/>
            <person name="Oshida Y."/>
            <person name="Iida T."/>
            <person name="Kudo T."/>
            <person name="Itoh T."/>
            <person name="Ahmed I."/>
            <person name="Ohkuma M."/>
        </authorList>
    </citation>
    <scope>NUCLEOTIDE SEQUENCE [LARGE SCALE GENOMIC DNA]</scope>
    <source>
        <strain evidence="2 3">JCM 21738</strain>
    </source>
</reference>
<dbReference type="AlphaFoldDB" id="W4RU62"/>
<dbReference type="EMBL" id="BAUW01000108">
    <property type="protein sequence ID" value="GAE47930.1"/>
    <property type="molecule type" value="Genomic_DNA"/>
</dbReference>
<sequence length="71" mass="8248">MKREQHKKKKGWKKIVLIIFLLIIAAVGAYAFSVYQSLNKAVDTMHEPISREKSDKRTDEVTLDKKEPSLF</sequence>